<evidence type="ECO:0000256" key="4">
    <source>
        <dbReference type="ARBA" id="ARBA00022833"/>
    </source>
</evidence>
<evidence type="ECO:0000313" key="6">
    <source>
        <dbReference type="EMBL" id="QHT69054.1"/>
    </source>
</evidence>
<dbReference type="SUPFAM" id="SSF102215">
    <property type="entry name" value="Creatininase"/>
    <property type="match status" value="1"/>
</dbReference>
<gene>
    <name evidence="6" type="ORF">GXP67_21605</name>
</gene>
<dbReference type="Gene3D" id="3.40.50.10310">
    <property type="entry name" value="Creatininase"/>
    <property type="match status" value="1"/>
</dbReference>
<dbReference type="InterPro" id="IPR003785">
    <property type="entry name" value="Creatininase/forma_Hydrolase"/>
</dbReference>
<dbReference type="GO" id="GO:0046872">
    <property type="term" value="F:metal ion binding"/>
    <property type="evidence" value="ECO:0007669"/>
    <property type="project" value="UniProtKB-KW"/>
</dbReference>
<dbReference type="InterPro" id="IPR024087">
    <property type="entry name" value="Creatininase-like_sf"/>
</dbReference>
<dbReference type="RefSeq" id="WP_162445049.1">
    <property type="nucleotide sequence ID" value="NZ_CP048222.1"/>
</dbReference>
<keyword evidence="3" id="KW-0378">Hydrolase</keyword>
<sequence>MPPRPYILAETNWKTVKDTSYQVAVLPWGATEAHNYHLPYATDTIQCDYVAAESARIAWEQGTKVIVLPTIPFGVNTGQLDIKLDINMNPSTQAAVMHDVLEVLARQQINKIVMMNGHGGNDFRQMIRELQAKFQTTFICTLNWYKAVNWNKYFNDPGDHAGAMETSAIMHIAPDLVLDLSEAGDGAAKKFKLNGFKEGWVWAQREWSKVTKDTGVGDPAESTPEKGKAYLEATVANIAKFYTELANCPIEDLYE</sequence>
<dbReference type="EMBL" id="CP048222">
    <property type="protein sequence ID" value="QHT69054.1"/>
    <property type="molecule type" value="Genomic_DNA"/>
</dbReference>
<dbReference type="Proteomes" id="UP000480178">
    <property type="component" value="Chromosome"/>
</dbReference>
<dbReference type="GO" id="GO:0009231">
    <property type="term" value="P:riboflavin biosynthetic process"/>
    <property type="evidence" value="ECO:0007669"/>
    <property type="project" value="TreeGrafter"/>
</dbReference>
<dbReference type="Pfam" id="PF02633">
    <property type="entry name" value="Creatininase"/>
    <property type="match status" value="1"/>
</dbReference>
<dbReference type="GO" id="GO:0016811">
    <property type="term" value="F:hydrolase activity, acting on carbon-nitrogen (but not peptide) bonds, in linear amides"/>
    <property type="evidence" value="ECO:0007669"/>
    <property type="project" value="TreeGrafter"/>
</dbReference>
<evidence type="ECO:0000256" key="2">
    <source>
        <dbReference type="ARBA" id="ARBA00022723"/>
    </source>
</evidence>
<reference evidence="6 7" key="1">
    <citation type="submission" date="2020-01" db="EMBL/GenBank/DDBJ databases">
        <authorList>
            <person name="Kim M.K."/>
        </authorList>
    </citation>
    <scope>NUCLEOTIDE SEQUENCE [LARGE SCALE GENOMIC DNA]</scope>
    <source>
        <strain evidence="6 7">172606-1</strain>
    </source>
</reference>
<evidence type="ECO:0000256" key="1">
    <source>
        <dbReference type="ARBA" id="ARBA00001947"/>
    </source>
</evidence>
<keyword evidence="7" id="KW-1185">Reference proteome</keyword>
<dbReference type="KEGG" id="rhoz:GXP67_21605"/>
<protein>
    <submittedName>
        <fullName evidence="6">Creatininase family protein</fullName>
    </submittedName>
</protein>
<name>A0A6C0GMJ3_9BACT</name>
<keyword evidence="4" id="KW-0862">Zinc</keyword>
<comment type="cofactor">
    <cofactor evidence="1">
        <name>Zn(2+)</name>
        <dbReference type="ChEBI" id="CHEBI:29105"/>
    </cofactor>
</comment>
<comment type="similarity">
    <text evidence="5">Belongs to the creatininase superfamily.</text>
</comment>
<organism evidence="6 7">
    <name type="scientific">Rhodocytophaga rosea</name>
    <dbReference type="NCBI Taxonomy" id="2704465"/>
    <lineage>
        <taxon>Bacteria</taxon>
        <taxon>Pseudomonadati</taxon>
        <taxon>Bacteroidota</taxon>
        <taxon>Cytophagia</taxon>
        <taxon>Cytophagales</taxon>
        <taxon>Rhodocytophagaceae</taxon>
        <taxon>Rhodocytophaga</taxon>
    </lineage>
</organism>
<evidence type="ECO:0000256" key="5">
    <source>
        <dbReference type="ARBA" id="ARBA00024029"/>
    </source>
</evidence>
<proteinExistence type="inferred from homology"/>
<accession>A0A6C0GMJ3</accession>
<dbReference type="PANTHER" id="PTHR35005:SF1">
    <property type="entry name" value="2-AMINO-5-FORMYLAMINO-6-RIBOSYLAMINOPYRIMIDIN-4(3H)-ONE 5'-MONOPHOSPHATE DEFORMYLASE"/>
    <property type="match status" value="1"/>
</dbReference>
<evidence type="ECO:0000313" key="7">
    <source>
        <dbReference type="Proteomes" id="UP000480178"/>
    </source>
</evidence>
<keyword evidence="2" id="KW-0479">Metal-binding</keyword>
<evidence type="ECO:0000256" key="3">
    <source>
        <dbReference type="ARBA" id="ARBA00022801"/>
    </source>
</evidence>
<dbReference type="PANTHER" id="PTHR35005">
    <property type="entry name" value="3-DEHYDRO-SCYLLO-INOSOSE HYDROLASE"/>
    <property type="match status" value="1"/>
</dbReference>
<dbReference type="AlphaFoldDB" id="A0A6C0GMJ3"/>